<comment type="caution">
    <text evidence="40">The sequence shown here is derived from an EMBL/GenBank/DDBJ whole genome shotgun (WGS) entry which is preliminary data.</text>
</comment>
<dbReference type="CDD" id="cd00610">
    <property type="entry name" value="OAT_like"/>
    <property type="match status" value="1"/>
</dbReference>
<evidence type="ECO:0000256" key="30">
    <source>
        <dbReference type="ARBA" id="ARBA00044258"/>
    </source>
</evidence>
<dbReference type="InterPro" id="IPR049704">
    <property type="entry name" value="Aminotrans_3_PPA_site"/>
</dbReference>
<comment type="catalytic activity">
    <reaction evidence="26">
        <text>3-oxopropanoate + L-alanine = beta-alanine + pyruvate</text>
        <dbReference type="Rhea" id="RHEA:14077"/>
        <dbReference type="ChEBI" id="CHEBI:15361"/>
        <dbReference type="ChEBI" id="CHEBI:33190"/>
        <dbReference type="ChEBI" id="CHEBI:57966"/>
        <dbReference type="ChEBI" id="CHEBI:57972"/>
        <dbReference type="EC" id="2.6.1.18"/>
    </reaction>
    <physiologicalReaction direction="right-to-left" evidence="26">
        <dbReference type="Rhea" id="RHEA:14079"/>
    </physiologicalReaction>
</comment>
<evidence type="ECO:0000256" key="21">
    <source>
        <dbReference type="ARBA" id="ARBA00043749"/>
    </source>
</evidence>
<dbReference type="EC" id="2.6.1.18" evidence="28"/>
<evidence type="ECO:0000256" key="16">
    <source>
        <dbReference type="ARBA" id="ARBA00042611"/>
    </source>
</evidence>
<sequence>MSSFVLRRAMSTIKMPSLDFKPLVYQGPTYEDVLNVRKRNLTPSLVTFYKQPVLIHQGYMQWLFDQNNKRYLDLFGGIVTVSVGHCHPRVNEAAKRQMDKLWHTTSIYLYPSVHEYVSKLAEKMPGDLKVVYFVNSGSEANDLAMLMARLYTGANDIISLRNAYHGMSPWTMQLTAHSTWKYNVATGGVHQAKNPDPYRGEWGGKRCRDSPVQTTRSCECAEGQCLASEKYVEELEEVLRYSVPKGKVAGFFAESIQGVGGTVQFPKGYLKKAFELIRNYGGICISDEVQTGFGRTGEHYWGFQMHGVTPDIVTMAKGIGNGYPMAAVITTPKIAAVLSQAIHFNTFGGNPVASAIGSAVLDAIDEDNCQANSHNVGTYFLKKLEGLRNEFPNLIGDVRGKGLMIGMELVSDRNSRTPLGAQEFVNIWETCKDMGVLLGKGGFFGNVFRIKPPMCITKEDVDFATDVIRTAIKQNKDRNTP</sequence>
<organism evidence="40 41">
    <name type="scientific">Artemia franciscana</name>
    <name type="common">Brine shrimp</name>
    <name type="synonym">Artemia sanfranciscana</name>
    <dbReference type="NCBI Taxonomy" id="6661"/>
    <lineage>
        <taxon>Eukaryota</taxon>
        <taxon>Metazoa</taxon>
        <taxon>Ecdysozoa</taxon>
        <taxon>Arthropoda</taxon>
        <taxon>Crustacea</taxon>
        <taxon>Branchiopoda</taxon>
        <taxon>Anostraca</taxon>
        <taxon>Artemiidae</taxon>
        <taxon>Artemia</taxon>
    </lineage>
</organism>
<comment type="catalytic activity">
    <reaction evidence="36">
        <text>oxaloacetate + L-alanine = L-aspartate + pyruvate</text>
        <dbReference type="Rhea" id="RHEA:77347"/>
        <dbReference type="ChEBI" id="CHEBI:15361"/>
        <dbReference type="ChEBI" id="CHEBI:16452"/>
        <dbReference type="ChEBI" id="CHEBI:29991"/>
        <dbReference type="ChEBI" id="CHEBI:57972"/>
    </reaction>
</comment>
<comment type="catalytic activity">
    <reaction evidence="11">
        <text>glyoxylate + L-alanine = glycine + pyruvate</text>
        <dbReference type="Rhea" id="RHEA:24248"/>
        <dbReference type="ChEBI" id="CHEBI:15361"/>
        <dbReference type="ChEBI" id="CHEBI:36655"/>
        <dbReference type="ChEBI" id="CHEBI:57305"/>
        <dbReference type="ChEBI" id="CHEBI:57972"/>
        <dbReference type="EC" id="2.6.1.44"/>
    </reaction>
    <physiologicalReaction direction="left-to-right" evidence="11">
        <dbReference type="Rhea" id="RHEA:24249"/>
    </physiologicalReaction>
</comment>
<comment type="catalytic activity">
    <reaction evidence="35">
        <text>N(omega)-methyl-L-arginine + glyoxylate = 5-(3-methylguanidino)-2-oxopentanoate + glycine</text>
        <dbReference type="Rhea" id="RHEA:77323"/>
        <dbReference type="ChEBI" id="CHEBI:36655"/>
        <dbReference type="ChEBI" id="CHEBI:57305"/>
        <dbReference type="ChEBI" id="CHEBI:114953"/>
        <dbReference type="ChEBI" id="CHEBI:197314"/>
    </reaction>
</comment>
<evidence type="ECO:0000256" key="22">
    <source>
        <dbReference type="ARBA" id="ARBA00043751"/>
    </source>
</evidence>
<dbReference type="GO" id="GO:0005739">
    <property type="term" value="C:mitochondrion"/>
    <property type="evidence" value="ECO:0007669"/>
    <property type="project" value="UniProtKB-SubCell"/>
</dbReference>
<evidence type="ECO:0000256" key="36">
    <source>
        <dbReference type="ARBA" id="ARBA00048916"/>
    </source>
</evidence>
<dbReference type="Pfam" id="PF00202">
    <property type="entry name" value="Aminotran_3"/>
    <property type="match status" value="1"/>
</dbReference>
<evidence type="ECO:0000256" key="31">
    <source>
        <dbReference type="ARBA" id="ARBA00047892"/>
    </source>
</evidence>
<evidence type="ECO:0000256" key="35">
    <source>
        <dbReference type="ARBA" id="ARBA00048760"/>
    </source>
</evidence>
<evidence type="ECO:0000256" key="17">
    <source>
        <dbReference type="ARBA" id="ARBA00042669"/>
    </source>
</evidence>
<keyword evidence="7" id="KW-0808">Transferase</keyword>
<comment type="catalytic activity">
    <reaction evidence="25">
        <text>N(omega),N('omega)-dimethyl-L-arginine + pyruvate = 5-(3,3'-dimethylguanidino)-2-oxopentanoate + L-alanine</text>
        <dbReference type="Rhea" id="RHEA:77307"/>
        <dbReference type="ChEBI" id="CHEBI:15361"/>
        <dbReference type="ChEBI" id="CHEBI:57972"/>
        <dbReference type="ChEBI" id="CHEBI:197308"/>
        <dbReference type="ChEBI" id="CHEBI:197310"/>
    </reaction>
</comment>
<dbReference type="PIRSF" id="PIRSF000521">
    <property type="entry name" value="Transaminase_4ab_Lys_Orn"/>
    <property type="match status" value="1"/>
</dbReference>
<evidence type="ECO:0000256" key="13">
    <source>
        <dbReference type="ARBA" id="ARBA00039862"/>
    </source>
</evidence>
<evidence type="ECO:0000256" key="33">
    <source>
        <dbReference type="ARBA" id="ARBA00048500"/>
    </source>
</evidence>
<gene>
    <name evidence="40" type="ORF">QYM36_002877</name>
</gene>
<comment type="catalytic activity">
    <reaction evidence="34">
        <text>N(omega),N(omega)-dimethyl-L-arginine + 2-oxobutanoate = 5-(3,3-dimethylguanidino)-2-oxopentanoate + (2S)-2-aminobutanoate</text>
        <dbReference type="Rhea" id="RHEA:77351"/>
        <dbReference type="ChEBI" id="CHEBI:16763"/>
        <dbReference type="ChEBI" id="CHEBI:58326"/>
        <dbReference type="ChEBI" id="CHEBI:74359"/>
        <dbReference type="ChEBI" id="CHEBI:197301"/>
    </reaction>
</comment>
<comment type="similarity">
    <text evidence="3 39">Belongs to the class-III pyridoxal-phosphate-dependent aminotransferase family.</text>
</comment>
<evidence type="ECO:0000256" key="25">
    <source>
        <dbReference type="ARBA" id="ARBA00043798"/>
    </source>
</evidence>
<evidence type="ECO:0000256" key="38">
    <source>
        <dbReference type="ARBA" id="ARBA00058068"/>
    </source>
</evidence>
<evidence type="ECO:0000256" key="10">
    <source>
        <dbReference type="ARBA" id="ARBA00023128"/>
    </source>
</evidence>
<keyword evidence="9" id="KW-0809">Transit peptide</keyword>
<evidence type="ECO:0000256" key="15">
    <source>
        <dbReference type="ARBA" id="ARBA00041845"/>
    </source>
</evidence>
<comment type="catalytic activity">
    <reaction evidence="27">
        <text>2-oxopentanoate + N(omega),N(omega)-dimethyl-L-arginine = 5-(3,3-dimethylguanidino)-2-oxopentanoate + L-2-aminopentanoate</text>
        <dbReference type="Rhea" id="RHEA:77359"/>
        <dbReference type="ChEBI" id="CHEBI:28644"/>
        <dbReference type="ChEBI" id="CHEBI:58326"/>
        <dbReference type="ChEBI" id="CHEBI:58441"/>
        <dbReference type="ChEBI" id="CHEBI:197301"/>
    </reaction>
</comment>
<protein>
    <recommendedName>
        <fullName evidence="13">Alanine--glyoxylate aminotransferase 2, mitochondrial</fullName>
        <ecNumber evidence="28">2.6.1.18</ecNumber>
        <ecNumber evidence="12">2.6.1.40</ecNumber>
        <ecNumber evidence="5">2.6.1.44</ecNumber>
    </recommendedName>
    <alternativeName>
        <fullName evidence="14">(R)-3-amino-2-methylpropionate--pyruvate transaminase</fullName>
    </alternativeName>
    <alternativeName>
        <fullName evidence="16">Beta-ALAAT II</fullName>
    </alternativeName>
    <alternativeName>
        <fullName evidence="17">Beta-alanine-pyruvate aminotransferase</fullName>
    </alternativeName>
    <alternativeName>
        <fullName evidence="30">D-3-aminoisobutyrate-pyruvate aminotransferase</fullName>
    </alternativeName>
    <alternativeName>
        <fullName evidence="15">D-AIBAT</fullName>
    </alternativeName>
    <alternativeName>
        <fullName evidence="29">D-beta-aminoisobutyrate-pyruvate aminotransferase</fullName>
    </alternativeName>
</protein>
<comment type="catalytic activity">
    <reaction evidence="22">
        <text>2-oxobutanoate + L-alanine = (2S)-2-aminobutanoate + pyruvate</text>
        <dbReference type="Rhea" id="RHEA:77355"/>
        <dbReference type="ChEBI" id="CHEBI:15361"/>
        <dbReference type="ChEBI" id="CHEBI:16763"/>
        <dbReference type="ChEBI" id="CHEBI:57972"/>
        <dbReference type="ChEBI" id="CHEBI:74359"/>
        <dbReference type="EC" id="2.6.1.44"/>
    </reaction>
</comment>
<evidence type="ECO:0000256" key="19">
    <source>
        <dbReference type="ARBA" id="ARBA00043679"/>
    </source>
</evidence>
<comment type="function">
    <text evidence="38">Multifunctional aminotransferase with a broad substrate specificity. Catalyzes the conversion of glyoxylate to glycine using alanine as the amino donor. Catalyzes metabolism of not L- but the D-isomer of D-beta-aminoisobutyric acid to generate 2-methyl-3-oxopropanoate and alanine. Catalyzes the transfer of the amino group from beta-alanine to pyruvate to yield L-alanine and 3-oxopropanoate. Can metabolize NG-monomethyl-L-arginine (NMMA), asymmetric NG,NG-dimethyl-L-arginine (ADMA) and symmetric NG,N'G-dimethyl-L-arginine (SDMA). ADMA is a potent inhibitor of nitric-oxide (NO) synthase, and this activity provides mechanism through which the kidney regulates blood pressure.</text>
</comment>
<dbReference type="EC" id="2.6.1.44" evidence="5"/>
<comment type="catalytic activity">
    <reaction evidence="37">
        <text>N(omega),N('omega)-dimethyl-L-arginine + glyoxylate = 5-(3,3'-dimethylguanidino)-2-oxopentanoate + glycine</text>
        <dbReference type="Rhea" id="RHEA:77315"/>
        <dbReference type="ChEBI" id="CHEBI:36655"/>
        <dbReference type="ChEBI" id="CHEBI:57305"/>
        <dbReference type="ChEBI" id="CHEBI:197308"/>
        <dbReference type="ChEBI" id="CHEBI:197310"/>
    </reaction>
</comment>
<evidence type="ECO:0000256" key="14">
    <source>
        <dbReference type="ARBA" id="ARBA00041662"/>
    </source>
</evidence>
<accession>A0AA88I631</accession>
<evidence type="ECO:0000256" key="37">
    <source>
        <dbReference type="ARBA" id="ARBA00049480"/>
    </source>
</evidence>
<dbReference type="InterPro" id="IPR005814">
    <property type="entry name" value="Aminotrans_3"/>
</dbReference>
<dbReference type="InterPro" id="IPR015422">
    <property type="entry name" value="PyrdxlP-dep_Trfase_small"/>
</dbReference>
<evidence type="ECO:0000313" key="40">
    <source>
        <dbReference type="EMBL" id="KAK2722480.1"/>
    </source>
</evidence>
<dbReference type="PANTHER" id="PTHR45688">
    <property type="match status" value="1"/>
</dbReference>
<dbReference type="GO" id="GO:0030170">
    <property type="term" value="F:pyridoxal phosphate binding"/>
    <property type="evidence" value="ECO:0007669"/>
    <property type="project" value="InterPro"/>
</dbReference>
<comment type="catalytic activity">
    <reaction evidence="19">
        <text>(2S)-2-aminobutanoate + glyoxylate = 2-oxobutanoate + glycine</text>
        <dbReference type="Rhea" id="RHEA:77339"/>
        <dbReference type="ChEBI" id="CHEBI:16763"/>
        <dbReference type="ChEBI" id="CHEBI:36655"/>
        <dbReference type="ChEBI" id="CHEBI:57305"/>
        <dbReference type="ChEBI" id="CHEBI:74359"/>
    </reaction>
</comment>
<evidence type="ECO:0000256" key="39">
    <source>
        <dbReference type="RuleBase" id="RU003560"/>
    </source>
</evidence>
<evidence type="ECO:0000256" key="5">
    <source>
        <dbReference type="ARBA" id="ARBA00013049"/>
    </source>
</evidence>
<evidence type="ECO:0000256" key="24">
    <source>
        <dbReference type="ARBA" id="ARBA00043777"/>
    </source>
</evidence>
<evidence type="ECO:0000256" key="18">
    <source>
        <dbReference type="ARBA" id="ARBA00043669"/>
    </source>
</evidence>
<dbReference type="GO" id="GO:0016223">
    <property type="term" value="F:beta-alanine:pyruvate transaminase activity"/>
    <property type="evidence" value="ECO:0007669"/>
    <property type="project" value="UniProtKB-EC"/>
</dbReference>
<dbReference type="FunFam" id="3.40.640.10:FF:000055">
    <property type="entry name" value="Alanine--glyoxylate aminotransferase 2, mitochondrial"/>
    <property type="match status" value="1"/>
</dbReference>
<evidence type="ECO:0000256" key="7">
    <source>
        <dbReference type="ARBA" id="ARBA00022679"/>
    </source>
</evidence>
<comment type="subunit">
    <text evidence="4">Homotetramer.</text>
</comment>
<evidence type="ECO:0000256" key="20">
    <source>
        <dbReference type="ARBA" id="ARBA00043726"/>
    </source>
</evidence>
<keyword evidence="41" id="KW-1185">Reference proteome</keyword>
<evidence type="ECO:0000256" key="34">
    <source>
        <dbReference type="ARBA" id="ARBA00048560"/>
    </source>
</evidence>
<proteinExistence type="inferred from homology"/>
<dbReference type="InterPro" id="IPR015421">
    <property type="entry name" value="PyrdxlP-dep_Trfase_major"/>
</dbReference>
<keyword evidence="6" id="KW-0032">Aminotransferase</keyword>
<comment type="catalytic activity">
    <reaction evidence="23">
        <text>N(omega)-methyl-L-arginine + pyruvate = 5-(3-methylguanidino)-2-oxopentanoate + L-alanine</text>
        <dbReference type="Rhea" id="RHEA:77319"/>
        <dbReference type="ChEBI" id="CHEBI:15361"/>
        <dbReference type="ChEBI" id="CHEBI:57972"/>
        <dbReference type="ChEBI" id="CHEBI:114953"/>
        <dbReference type="ChEBI" id="CHEBI:197314"/>
    </reaction>
</comment>
<comment type="catalytic activity">
    <reaction evidence="20">
        <text>(R)-3-amino-2-methylpropanoate + pyruvate = 2-methyl-3-oxopropanoate + L-alanine</text>
        <dbReference type="Rhea" id="RHEA:18393"/>
        <dbReference type="ChEBI" id="CHEBI:15361"/>
        <dbReference type="ChEBI" id="CHEBI:57700"/>
        <dbReference type="ChEBI" id="CHEBI:57731"/>
        <dbReference type="ChEBI" id="CHEBI:57972"/>
        <dbReference type="EC" id="2.6.1.40"/>
    </reaction>
    <physiologicalReaction direction="left-to-right" evidence="20">
        <dbReference type="Rhea" id="RHEA:18394"/>
    </physiologicalReaction>
</comment>
<evidence type="ECO:0000256" key="29">
    <source>
        <dbReference type="ARBA" id="ARBA00044257"/>
    </source>
</evidence>
<evidence type="ECO:0000256" key="3">
    <source>
        <dbReference type="ARBA" id="ARBA00008954"/>
    </source>
</evidence>
<evidence type="ECO:0000256" key="9">
    <source>
        <dbReference type="ARBA" id="ARBA00022946"/>
    </source>
</evidence>
<comment type="subcellular location">
    <subcellularLocation>
        <location evidence="2">Mitochondrion</location>
    </subcellularLocation>
</comment>
<comment type="catalytic activity">
    <reaction evidence="31">
        <text>N(omega),N(omega)-dimethyl-L-arginine + glyoxylate = 5-(3,3-dimethylguanidino)-2-oxopentanoate + glycine</text>
        <dbReference type="Rhea" id="RHEA:77311"/>
        <dbReference type="ChEBI" id="CHEBI:36655"/>
        <dbReference type="ChEBI" id="CHEBI:57305"/>
        <dbReference type="ChEBI" id="CHEBI:58326"/>
        <dbReference type="ChEBI" id="CHEBI:197301"/>
    </reaction>
</comment>
<comment type="catalytic activity">
    <reaction evidence="32">
        <text>L-ornithine + glyoxylate = 5-amino-2-oxopentanoate + glycine</text>
        <dbReference type="Rhea" id="RHEA:77331"/>
        <dbReference type="ChEBI" id="CHEBI:36655"/>
        <dbReference type="ChEBI" id="CHEBI:46911"/>
        <dbReference type="ChEBI" id="CHEBI:57305"/>
        <dbReference type="ChEBI" id="CHEBI:58802"/>
    </reaction>
</comment>
<dbReference type="Gene3D" id="3.90.1150.10">
    <property type="entry name" value="Aspartate Aminotransferase, domain 1"/>
    <property type="match status" value="1"/>
</dbReference>
<evidence type="ECO:0000256" key="12">
    <source>
        <dbReference type="ARBA" id="ARBA00039130"/>
    </source>
</evidence>
<dbReference type="GO" id="GO:0008453">
    <property type="term" value="F:alanine-glyoxylate transaminase activity"/>
    <property type="evidence" value="ECO:0007669"/>
    <property type="project" value="UniProtKB-EC"/>
</dbReference>
<evidence type="ECO:0000256" key="4">
    <source>
        <dbReference type="ARBA" id="ARBA00011881"/>
    </source>
</evidence>
<dbReference type="EC" id="2.6.1.40" evidence="12"/>
<reference evidence="40" key="1">
    <citation type="submission" date="2023-07" db="EMBL/GenBank/DDBJ databases">
        <title>Chromosome-level genome assembly of Artemia franciscana.</title>
        <authorList>
            <person name="Jo E."/>
        </authorList>
    </citation>
    <scope>NUCLEOTIDE SEQUENCE</scope>
    <source>
        <tissue evidence="40">Whole body</tissue>
    </source>
</reference>
<evidence type="ECO:0000256" key="6">
    <source>
        <dbReference type="ARBA" id="ARBA00022576"/>
    </source>
</evidence>
<evidence type="ECO:0000313" key="41">
    <source>
        <dbReference type="Proteomes" id="UP001187531"/>
    </source>
</evidence>
<comment type="catalytic activity">
    <reaction evidence="33">
        <text>2-oxohexanoate + N(omega),N(omega)-dimethyl-L-arginine = L-2-aminohexanoate + 5-(3,3-dimethylguanidino)-2-oxopentanoate</text>
        <dbReference type="Rhea" id="RHEA:77363"/>
        <dbReference type="ChEBI" id="CHEBI:35177"/>
        <dbReference type="ChEBI" id="CHEBI:58326"/>
        <dbReference type="ChEBI" id="CHEBI:58455"/>
        <dbReference type="ChEBI" id="CHEBI:197301"/>
    </reaction>
</comment>
<evidence type="ECO:0000256" key="2">
    <source>
        <dbReference type="ARBA" id="ARBA00004173"/>
    </source>
</evidence>
<evidence type="ECO:0000256" key="28">
    <source>
        <dbReference type="ARBA" id="ARBA00044055"/>
    </source>
</evidence>
<evidence type="ECO:0000256" key="23">
    <source>
        <dbReference type="ARBA" id="ARBA00043758"/>
    </source>
</evidence>
<dbReference type="PROSITE" id="PS00600">
    <property type="entry name" value="AA_TRANSFER_CLASS_3"/>
    <property type="match status" value="1"/>
</dbReference>
<dbReference type="InterPro" id="IPR015424">
    <property type="entry name" value="PyrdxlP-dep_Trfase"/>
</dbReference>
<dbReference type="GO" id="GO:0047305">
    <property type="term" value="F:(R)-3-amino-2-methylpropionate-pyruvate transaminase activity"/>
    <property type="evidence" value="ECO:0007669"/>
    <property type="project" value="UniProtKB-EC"/>
</dbReference>
<evidence type="ECO:0000256" key="11">
    <source>
        <dbReference type="ARBA" id="ARBA00033660"/>
    </source>
</evidence>
<dbReference type="Proteomes" id="UP001187531">
    <property type="component" value="Unassembled WGS sequence"/>
</dbReference>
<evidence type="ECO:0000256" key="1">
    <source>
        <dbReference type="ARBA" id="ARBA00001933"/>
    </source>
</evidence>
<comment type="catalytic activity">
    <reaction evidence="21">
        <text>N(omega),N(omega)-dimethyl-L-arginine + oxaloacetate = 5-(3,3-dimethylguanidino)-2-oxopentanoate + L-aspartate</text>
        <dbReference type="Rhea" id="RHEA:77343"/>
        <dbReference type="ChEBI" id="CHEBI:16452"/>
        <dbReference type="ChEBI" id="CHEBI:29991"/>
        <dbReference type="ChEBI" id="CHEBI:58326"/>
        <dbReference type="ChEBI" id="CHEBI:197301"/>
    </reaction>
</comment>
<name>A0AA88I631_ARTSF</name>
<dbReference type="EMBL" id="JAVRJZ010000005">
    <property type="protein sequence ID" value="KAK2722480.1"/>
    <property type="molecule type" value="Genomic_DNA"/>
</dbReference>
<evidence type="ECO:0000256" key="32">
    <source>
        <dbReference type="ARBA" id="ARBA00048264"/>
    </source>
</evidence>
<dbReference type="Gene3D" id="3.40.640.10">
    <property type="entry name" value="Type I PLP-dependent aspartate aminotransferase-like (Major domain)"/>
    <property type="match status" value="1"/>
</dbReference>
<comment type="catalytic activity">
    <reaction evidence="18">
        <text>N(omega),N(omega)-dimethyl-L-arginine + pyruvate = 5-(3,3-dimethylguanidino)-2-oxopentanoate + L-alanine</text>
        <dbReference type="Rhea" id="RHEA:77303"/>
        <dbReference type="ChEBI" id="CHEBI:15361"/>
        <dbReference type="ChEBI" id="CHEBI:57972"/>
        <dbReference type="ChEBI" id="CHEBI:58326"/>
        <dbReference type="ChEBI" id="CHEBI:197301"/>
    </reaction>
</comment>
<dbReference type="AlphaFoldDB" id="A0AA88I631"/>
<dbReference type="GO" id="GO:0009436">
    <property type="term" value="P:glyoxylate catabolic process"/>
    <property type="evidence" value="ECO:0007669"/>
    <property type="project" value="TreeGrafter"/>
</dbReference>
<dbReference type="PANTHER" id="PTHR45688:SF3">
    <property type="entry name" value="ALANINE--GLYOXYLATE AMINOTRANSFERASE 2, MITOCHONDRIAL"/>
    <property type="match status" value="1"/>
</dbReference>
<evidence type="ECO:0000256" key="8">
    <source>
        <dbReference type="ARBA" id="ARBA00022898"/>
    </source>
</evidence>
<keyword evidence="10" id="KW-0496">Mitochondrion</keyword>
<comment type="catalytic activity">
    <reaction evidence="24">
        <text>L-ornithine + pyruvate = 5-amino-2-oxopentanoate + L-alanine</text>
        <dbReference type="Rhea" id="RHEA:77327"/>
        <dbReference type="ChEBI" id="CHEBI:15361"/>
        <dbReference type="ChEBI" id="CHEBI:46911"/>
        <dbReference type="ChEBI" id="CHEBI:57972"/>
        <dbReference type="ChEBI" id="CHEBI:58802"/>
    </reaction>
</comment>
<dbReference type="SUPFAM" id="SSF53383">
    <property type="entry name" value="PLP-dependent transferases"/>
    <property type="match status" value="1"/>
</dbReference>
<comment type="cofactor">
    <cofactor evidence="1">
        <name>pyridoxal 5'-phosphate</name>
        <dbReference type="ChEBI" id="CHEBI:597326"/>
    </cofactor>
</comment>
<dbReference type="GO" id="GO:0019481">
    <property type="term" value="P:L-alanine catabolic process, by transamination"/>
    <property type="evidence" value="ECO:0007669"/>
    <property type="project" value="TreeGrafter"/>
</dbReference>
<evidence type="ECO:0000256" key="27">
    <source>
        <dbReference type="ARBA" id="ARBA00043826"/>
    </source>
</evidence>
<evidence type="ECO:0000256" key="26">
    <source>
        <dbReference type="ARBA" id="ARBA00043825"/>
    </source>
</evidence>
<keyword evidence="8 39" id="KW-0663">Pyridoxal phosphate</keyword>